<evidence type="ECO:0000313" key="1">
    <source>
        <dbReference type="EMBL" id="VFU14439.1"/>
    </source>
</evidence>
<accession>A0A485M1E9</accession>
<gene>
    <name evidence="1" type="ORF">SCFA_2510001</name>
</gene>
<proteinExistence type="predicted"/>
<dbReference type="EMBL" id="CAADRN010000170">
    <property type="protein sequence ID" value="VFU14439.1"/>
    <property type="molecule type" value="Genomic_DNA"/>
</dbReference>
<sequence>MSISQDGDKRNDRNGILAKVRLDFKGDGKPGRLLFGGKPSDKAAEEAREQQVAIFKNIPLHGVQIMDIDLSTEVYTVSDDLTGASIAYAPLVMTIQADSLDSIIRFITREDFRKVEILDPAFVTLSHYEIERLLFKVYEETKGYRSRLERKYNLK</sequence>
<dbReference type="AlphaFoldDB" id="A0A485M1E9"/>
<organism evidence="1">
    <name type="scientific">anaerobic digester metagenome</name>
    <dbReference type="NCBI Taxonomy" id="1263854"/>
    <lineage>
        <taxon>unclassified sequences</taxon>
        <taxon>metagenomes</taxon>
        <taxon>ecological metagenomes</taxon>
    </lineage>
</organism>
<name>A0A485M1E9_9ZZZZ</name>
<protein>
    <submittedName>
        <fullName evidence="1">Uncharacterized protein</fullName>
    </submittedName>
</protein>
<reference evidence="1" key="1">
    <citation type="submission" date="2019-03" db="EMBL/GenBank/DDBJ databases">
        <authorList>
            <person name="Hao L."/>
        </authorList>
    </citation>
    <scope>NUCLEOTIDE SEQUENCE</scope>
</reference>